<dbReference type="Gene3D" id="2.160.20.110">
    <property type="match status" value="1"/>
</dbReference>
<organism evidence="1 2">
    <name type="scientific">Candidatus Alistipes avicola</name>
    <dbReference type="NCBI Taxonomy" id="2838432"/>
    <lineage>
        <taxon>Bacteria</taxon>
        <taxon>Pseudomonadati</taxon>
        <taxon>Bacteroidota</taxon>
        <taxon>Bacteroidia</taxon>
        <taxon>Bacteroidales</taxon>
        <taxon>Rikenellaceae</taxon>
        <taxon>Alistipes</taxon>
    </lineage>
</organism>
<gene>
    <name evidence="1" type="ORF">H9779_00745</name>
</gene>
<reference evidence="1" key="1">
    <citation type="journal article" date="2021" name="PeerJ">
        <title>Extensive microbial diversity within the chicken gut microbiome revealed by metagenomics and culture.</title>
        <authorList>
            <person name="Gilroy R."/>
            <person name="Ravi A."/>
            <person name="Getino M."/>
            <person name="Pursley I."/>
            <person name="Horton D.L."/>
            <person name="Alikhan N.F."/>
            <person name="Baker D."/>
            <person name="Gharbi K."/>
            <person name="Hall N."/>
            <person name="Watson M."/>
            <person name="Adriaenssens E.M."/>
            <person name="Foster-Nyarko E."/>
            <person name="Jarju S."/>
            <person name="Secka A."/>
            <person name="Antonio M."/>
            <person name="Oren A."/>
            <person name="Chaudhuri R.R."/>
            <person name="La Ragione R."/>
            <person name="Hildebrand F."/>
            <person name="Pallen M.J."/>
        </authorList>
    </citation>
    <scope>NUCLEOTIDE SEQUENCE</scope>
    <source>
        <strain evidence="1">CHK169-11906</strain>
    </source>
</reference>
<dbReference type="PROSITE" id="PS51257">
    <property type="entry name" value="PROKAR_LIPOPROTEIN"/>
    <property type="match status" value="1"/>
</dbReference>
<accession>A0A9D2ID37</accession>
<reference evidence="1" key="2">
    <citation type="submission" date="2021-04" db="EMBL/GenBank/DDBJ databases">
        <authorList>
            <person name="Gilroy R."/>
        </authorList>
    </citation>
    <scope>NUCLEOTIDE SEQUENCE</scope>
    <source>
        <strain evidence="1">CHK169-11906</strain>
    </source>
</reference>
<sequence>MRKSRLFEILALVAGIALFFASCTKEEVGTEEPTVGKRRLTAAIGGVTRAALDDVTITWDVDDKIKVFYEDVSTGLTASSDFALVDGVGSNNATFEEIESNMGEEDRILYAFYPAEEYWEYAEAAESEVPCTLPTVQNLDNFAMPMFGTVSGTADALSFNNCAAVFTVRVKGTGTITSVKMTSTSRYLAGPGVIDTSIAGEPKFRVETSAFKPYDSSLNTKNITVNCGDGGLVLGEEPVEIPIVVPILPGTAYFGKSSLAFEFYNGETMLQLKKNSSEKQPVRNKKLLFPVWEFVGAATGEEISIQIAEAVAAGSDELVITTPVSGDQTIELPAAMPETFKLYAPFTDGSITVTTVGGATWAAASTIQVANMAATSTASFNFDLNGSGVDADFYGVAQTLTSNVARLTLRMKDASSGRPVANVGHLIIDGGSVLSYYAEEPEALTINNDGCIFWKTAPKSLTPGEGSYSYWTPDPYTTSSSLVLQWTTTPLVPGEGTEQSPYLISSVEDWNRVGWQFSKASEDMFVGKYFRLEQDLDVNGEELTKWGYCKNDKAEGSAFAGTFDGNGKMISNFTIAPGNYGVGLFGFTRNATISRLLLKQGEIRLNANLSTGGRWIGGLVGLMQGGTVTGCGVENLTVDKESGVTNYYRVGGLVGFVSGTENAIVNSLVNGVHLKGWYAMGGLIGSIQAVKTTISGCLVAGVTVEHAYAIADDPAYSSGPVIGDMGVSGNYEVEISNMTVGTWNILCSHSASSVAEWIAQDPTVWPYFGEIVDGAVITVDGETPVARALAEGDMTNN</sequence>
<dbReference type="CDD" id="cd13120">
    <property type="entry name" value="BF2867_like_N"/>
    <property type="match status" value="1"/>
</dbReference>
<evidence type="ECO:0008006" key="3">
    <source>
        <dbReference type="Google" id="ProtNLM"/>
    </source>
</evidence>
<comment type="caution">
    <text evidence="1">The sequence shown here is derived from an EMBL/GenBank/DDBJ whole genome shotgun (WGS) entry which is preliminary data.</text>
</comment>
<protein>
    <recommendedName>
        <fullName evidence="3">GLUG domain-containing protein</fullName>
    </recommendedName>
</protein>
<dbReference type="EMBL" id="DWYR01000003">
    <property type="protein sequence ID" value="HJA98118.1"/>
    <property type="molecule type" value="Genomic_DNA"/>
</dbReference>
<dbReference type="AlphaFoldDB" id="A0A9D2ID37"/>
<name>A0A9D2ID37_9BACT</name>
<evidence type="ECO:0000313" key="1">
    <source>
        <dbReference type="EMBL" id="HJA98118.1"/>
    </source>
</evidence>
<dbReference type="Proteomes" id="UP000824259">
    <property type="component" value="Unassembled WGS sequence"/>
</dbReference>
<proteinExistence type="predicted"/>
<evidence type="ECO:0000313" key="2">
    <source>
        <dbReference type="Proteomes" id="UP000824259"/>
    </source>
</evidence>